<sequence length="170" mass="19506">MNRRKTLPGPFLVFEQRTKWTGERPGNLDKWTWKCTTESIKQHHAMPGGPSPSQRPRGHRPRLYKFVLREKGGVLVVLEVWHGHLYTSAHLDALLIGSWVRSWVPFPNTSNFALQLLLVCKEGVEFNNHLGVDRGGTASSLPHLEAHSLRRRLIFFTTKTRYQTAQMAVE</sequence>
<dbReference type="Proteomes" id="UP000078397">
    <property type="component" value="Unassembled WGS sequence"/>
</dbReference>
<evidence type="ECO:0000313" key="2">
    <source>
        <dbReference type="Proteomes" id="UP000078397"/>
    </source>
</evidence>
<proteinExistence type="predicted"/>
<organism evidence="1 2">
    <name type="scientific">Pochonia chlamydosporia 170</name>
    <dbReference type="NCBI Taxonomy" id="1380566"/>
    <lineage>
        <taxon>Eukaryota</taxon>
        <taxon>Fungi</taxon>
        <taxon>Dikarya</taxon>
        <taxon>Ascomycota</taxon>
        <taxon>Pezizomycotina</taxon>
        <taxon>Sordariomycetes</taxon>
        <taxon>Hypocreomycetidae</taxon>
        <taxon>Hypocreales</taxon>
        <taxon>Clavicipitaceae</taxon>
        <taxon>Pochonia</taxon>
    </lineage>
</organism>
<comment type="caution">
    <text evidence="1">The sequence shown here is derived from an EMBL/GenBank/DDBJ whole genome shotgun (WGS) entry which is preliminary data.</text>
</comment>
<dbReference type="AlphaFoldDB" id="A0A219APG2"/>
<keyword evidence="2" id="KW-1185">Reference proteome</keyword>
<dbReference type="GeneID" id="33936986"/>
<evidence type="ECO:0000313" key="1">
    <source>
        <dbReference type="EMBL" id="OWT42708.1"/>
    </source>
</evidence>
<dbReference type="RefSeq" id="XP_022285189.1">
    <property type="nucleotide sequence ID" value="XM_022429777.1"/>
</dbReference>
<reference evidence="1 2" key="1">
    <citation type="journal article" date="2016" name="PLoS Pathog.">
        <title>Biosynthesis of antibiotic leucinostatins in bio-control fungus Purpureocillium lilacinum and their inhibition on phytophthora revealed by genome mining.</title>
        <authorList>
            <person name="Wang G."/>
            <person name="Liu Z."/>
            <person name="Lin R."/>
            <person name="Li E."/>
            <person name="Mao Z."/>
            <person name="Ling J."/>
            <person name="Yang Y."/>
            <person name="Yin W.B."/>
            <person name="Xie B."/>
        </authorList>
    </citation>
    <scope>NUCLEOTIDE SEQUENCE [LARGE SCALE GENOMIC DNA]</scope>
    <source>
        <strain evidence="1">170</strain>
    </source>
</reference>
<dbReference type="KEGG" id="pchm:VFPPC_18121"/>
<accession>A0A219APG2</accession>
<protein>
    <submittedName>
        <fullName evidence="1">Uncharacterized protein</fullName>
    </submittedName>
</protein>
<gene>
    <name evidence="1" type="ORF">VFPPC_18121</name>
</gene>
<dbReference type="EMBL" id="LSBJ02000007">
    <property type="protein sequence ID" value="OWT42708.1"/>
    <property type="molecule type" value="Genomic_DNA"/>
</dbReference>
<name>A0A219APG2_METCM</name>